<dbReference type="Pfam" id="PF00990">
    <property type="entry name" value="GGDEF"/>
    <property type="match status" value="1"/>
</dbReference>
<dbReference type="InterPro" id="IPR000160">
    <property type="entry name" value="GGDEF_dom"/>
</dbReference>
<organism evidence="3 4">
    <name type="scientific">Candidatus Enterococcus wittei</name>
    <dbReference type="NCBI Taxonomy" id="1987383"/>
    <lineage>
        <taxon>Bacteria</taxon>
        <taxon>Bacillati</taxon>
        <taxon>Bacillota</taxon>
        <taxon>Bacilli</taxon>
        <taxon>Lactobacillales</taxon>
        <taxon>Enterococcaceae</taxon>
        <taxon>Enterococcus</taxon>
    </lineage>
</organism>
<dbReference type="CDD" id="cd01949">
    <property type="entry name" value="GGDEF"/>
    <property type="match status" value="1"/>
</dbReference>
<reference evidence="3 4" key="1">
    <citation type="submission" date="2017-05" db="EMBL/GenBank/DDBJ databases">
        <title>The Genome Sequence of Enterococcus sp. 10A9_DIV0425.</title>
        <authorList>
            <consortium name="The Broad Institute Genomics Platform"/>
            <consortium name="The Broad Institute Genomic Center for Infectious Diseases"/>
            <person name="Earl A."/>
            <person name="Manson A."/>
            <person name="Schwartman J."/>
            <person name="Gilmore M."/>
            <person name="Abouelleil A."/>
            <person name="Cao P."/>
            <person name="Chapman S."/>
            <person name="Cusick C."/>
            <person name="Shea T."/>
            <person name="Young S."/>
            <person name="Neafsey D."/>
            <person name="Nusbaum C."/>
            <person name="Birren B."/>
        </authorList>
    </citation>
    <scope>NUCLEOTIDE SEQUENCE [LARGE SCALE GENOMIC DNA]</scope>
    <source>
        <strain evidence="3 4">10A9_DIV0425</strain>
    </source>
</reference>
<keyword evidence="1" id="KW-0472">Membrane</keyword>
<gene>
    <name evidence="3" type="ORF">A5844_002173</name>
</gene>
<dbReference type="AlphaFoldDB" id="A0A242K0J1"/>
<dbReference type="GO" id="GO:1902201">
    <property type="term" value="P:negative regulation of bacterial-type flagellum-dependent cell motility"/>
    <property type="evidence" value="ECO:0007669"/>
    <property type="project" value="TreeGrafter"/>
</dbReference>
<protein>
    <recommendedName>
        <fullName evidence="2">GGDEF domain-containing protein</fullName>
    </recommendedName>
</protein>
<keyword evidence="1" id="KW-1133">Transmembrane helix</keyword>
<feature type="transmembrane region" description="Helical" evidence="1">
    <location>
        <begin position="127"/>
        <end position="146"/>
    </location>
</feature>
<feature type="transmembrane region" description="Helical" evidence="1">
    <location>
        <begin position="41"/>
        <end position="62"/>
    </location>
</feature>
<dbReference type="GO" id="GO:0052621">
    <property type="term" value="F:diguanylate cyclase activity"/>
    <property type="evidence" value="ECO:0007669"/>
    <property type="project" value="TreeGrafter"/>
</dbReference>
<feature type="transmembrane region" description="Helical" evidence="1">
    <location>
        <begin position="6"/>
        <end position="29"/>
    </location>
</feature>
<dbReference type="STRING" id="1987383.A5844_002173"/>
<keyword evidence="4" id="KW-1185">Reference proteome</keyword>
<name>A0A242K0J1_9ENTE</name>
<dbReference type="PROSITE" id="PS50887">
    <property type="entry name" value="GGDEF"/>
    <property type="match status" value="1"/>
</dbReference>
<feature type="domain" description="GGDEF" evidence="2">
    <location>
        <begin position="248"/>
        <end position="384"/>
    </location>
</feature>
<dbReference type="RefSeq" id="WP_086285210.1">
    <property type="nucleotide sequence ID" value="NZ_NGMO01000003.1"/>
</dbReference>
<evidence type="ECO:0000313" key="3">
    <source>
        <dbReference type="EMBL" id="OTP10473.1"/>
    </source>
</evidence>
<dbReference type="SUPFAM" id="SSF55073">
    <property type="entry name" value="Nucleotide cyclase"/>
    <property type="match status" value="1"/>
</dbReference>
<dbReference type="Gene3D" id="3.30.70.270">
    <property type="match status" value="1"/>
</dbReference>
<dbReference type="InterPro" id="IPR050469">
    <property type="entry name" value="Diguanylate_Cyclase"/>
</dbReference>
<evidence type="ECO:0000259" key="2">
    <source>
        <dbReference type="PROSITE" id="PS50887"/>
    </source>
</evidence>
<feature type="transmembrane region" description="Helical" evidence="1">
    <location>
        <begin position="158"/>
        <end position="175"/>
    </location>
</feature>
<dbReference type="GO" id="GO:0043709">
    <property type="term" value="P:cell adhesion involved in single-species biofilm formation"/>
    <property type="evidence" value="ECO:0007669"/>
    <property type="project" value="TreeGrafter"/>
</dbReference>
<dbReference type="GO" id="GO:0005886">
    <property type="term" value="C:plasma membrane"/>
    <property type="evidence" value="ECO:0007669"/>
    <property type="project" value="TreeGrafter"/>
</dbReference>
<dbReference type="NCBIfam" id="TIGR00254">
    <property type="entry name" value="GGDEF"/>
    <property type="match status" value="1"/>
</dbReference>
<dbReference type="InterPro" id="IPR029787">
    <property type="entry name" value="Nucleotide_cyclase"/>
</dbReference>
<evidence type="ECO:0000256" key="1">
    <source>
        <dbReference type="SAM" id="Phobius"/>
    </source>
</evidence>
<keyword evidence="1" id="KW-0812">Transmembrane</keyword>
<dbReference type="SMART" id="SM00267">
    <property type="entry name" value="GGDEF"/>
    <property type="match status" value="1"/>
</dbReference>
<dbReference type="PANTHER" id="PTHR45138">
    <property type="entry name" value="REGULATORY COMPONENTS OF SENSORY TRANSDUCTION SYSTEM"/>
    <property type="match status" value="1"/>
</dbReference>
<feature type="transmembrane region" description="Helical" evidence="1">
    <location>
        <begin position="181"/>
        <end position="201"/>
    </location>
</feature>
<dbReference type="EMBL" id="NGMO01000003">
    <property type="protein sequence ID" value="OTP10473.1"/>
    <property type="molecule type" value="Genomic_DNA"/>
</dbReference>
<accession>A0A242K0J1</accession>
<proteinExistence type="predicted"/>
<dbReference type="InterPro" id="IPR043128">
    <property type="entry name" value="Rev_trsase/Diguanyl_cyclase"/>
</dbReference>
<comment type="caution">
    <text evidence="3">The sequence shown here is derived from an EMBL/GenBank/DDBJ whole genome shotgun (WGS) entry which is preliminary data.</text>
</comment>
<dbReference type="PANTHER" id="PTHR45138:SF9">
    <property type="entry name" value="DIGUANYLATE CYCLASE DGCM-RELATED"/>
    <property type="match status" value="1"/>
</dbReference>
<sequence>MDIILWIYYTVVRLIIVLGVVFLDYLIYLSMKESAFFKEQVVLKKIAWICIILLSLALLQGVPVLTNGRLENRYTMLVQNMDLQLIVLFYFLHMLKGTLMLNVNLFIAIGITLYYQYQGEYTTLQSYIIAVIIVGLIYLCCCIVLYLKDKNQNSVVRYFLLTVFYGSAWGLKMYPALDFQFVEYLFFLLNFIFLMLMVRLINKLLRRQLTKFDNLSFEARTDFLTGVGNRLSFDREFFQRFAFSRSKENLFFAMIDIDYFKQINDDYGHDTGDLILKNVAKIISETLFEYPLESQVFRIGGEEFGILFQETNQQTITEILKVISKRVSNSSLIVHGEEVRVTLSTGVSRCRKSDVNKEDLYKRVDEYLYIAKREGRNAIFMEGEIKHIF</sequence>
<evidence type="ECO:0000313" key="4">
    <source>
        <dbReference type="Proteomes" id="UP000194933"/>
    </source>
</evidence>
<feature type="transmembrane region" description="Helical" evidence="1">
    <location>
        <begin position="99"/>
        <end position="115"/>
    </location>
</feature>
<dbReference type="Proteomes" id="UP000194933">
    <property type="component" value="Unassembled WGS sequence"/>
</dbReference>